<evidence type="ECO:0000256" key="6">
    <source>
        <dbReference type="ARBA" id="ARBA00023004"/>
    </source>
</evidence>
<evidence type="ECO:0000313" key="16">
    <source>
        <dbReference type="Proteomes" id="UP001157439"/>
    </source>
</evidence>
<name>A0AA37WWM9_9GAMM</name>
<proteinExistence type="inferred from homology"/>
<dbReference type="Pfam" id="PF07715">
    <property type="entry name" value="Plug"/>
    <property type="match status" value="1"/>
</dbReference>
<evidence type="ECO:0000259" key="14">
    <source>
        <dbReference type="Pfam" id="PF07715"/>
    </source>
</evidence>
<dbReference type="PANTHER" id="PTHR32552:SF81">
    <property type="entry name" value="TONB-DEPENDENT OUTER MEMBRANE RECEPTOR"/>
    <property type="match status" value="1"/>
</dbReference>
<evidence type="ECO:0000256" key="11">
    <source>
        <dbReference type="PROSITE-ProRule" id="PRU01360"/>
    </source>
</evidence>
<keyword evidence="2 11" id="KW-0813">Transport</keyword>
<keyword evidence="9 11" id="KW-0472">Membrane</keyword>
<dbReference type="GO" id="GO:0006826">
    <property type="term" value="P:iron ion transport"/>
    <property type="evidence" value="ECO:0007669"/>
    <property type="project" value="UniProtKB-KW"/>
</dbReference>
<keyword evidence="10 11" id="KW-0998">Cell outer membrane</keyword>
<gene>
    <name evidence="15" type="ORF">GCM10007894_16790</name>
</gene>
<reference evidence="15 16" key="1">
    <citation type="journal article" date="2014" name="Int. J. Syst. Evol. Microbiol.">
        <title>Complete genome sequence of Corynebacterium casei LMG S-19264T (=DSM 44701T), isolated from a smear-ripened cheese.</title>
        <authorList>
            <consortium name="US DOE Joint Genome Institute (JGI-PGF)"/>
            <person name="Walter F."/>
            <person name="Albersmeier A."/>
            <person name="Kalinowski J."/>
            <person name="Ruckert C."/>
        </authorList>
    </citation>
    <scope>NUCLEOTIDE SEQUENCE [LARGE SCALE GENOMIC DNA]</scope>
    <source>
        <strain evidence="15 16">NBRC 112785</strain>
    </source>
</reference>
<evidence type="ECO:0000256" key="4">
    <source>
        <dbReference type="ARBA" id="ARBA00022496"/>
    </source>
</evidence>
<evidence type="ECO:0000313" key="15">
    <source>
        <dbReference type="EMBL" id="GLS83702.1"/>
    </source>
</evidence>
<evidence type="ECO:0000256" key="7">
    <source>
        <dbReference type="ARBA" id="ARBA00023065"/>
    </source>
</evidence>
<evidence type="ECO:0000256" key="5">
    <source>
        <dbReference type="ARBA" id="ARBA00022692"/>
    </source>
</evidence>
<dbReference type="SUPFAM" id="SSF56935">
    <property type="entry name" value="Porins"/>
    <property type="match status" value="1"/>
</dbReference>
<dbReference type="InterPro" id="IPR036942">
    <property type="entry name" value="Beta-barrel_TonB_sf"/>
</dbReference>
<organism evidence="15 16">
    <name type="scientific">Paraferrimonas haliotis</name>
    <dbReference type="NCBI Taxonomy" id="2013866"/>
    <lineage>
        <taxon>Bacteria</taxon>
        <taxon>Pseudomonadati</taxon>
        <taxon>Pseudomonadota</taxon>
        <taxon>Gammaproteobacteria</taxon>
        <taxon>Alteromonadales</taxon>
        <taxon>Ferrimonadaceae</taxon>
        <taxon>Paraferrimonas</taxon>
    </lineage>
</organism>
<dbReference type="PROSITE" id="PS52016">
    <property type="entry name" value="TONB_DEPENDENT_REC_3"/>
    <property type="match status" value="1"/>
</dbReference>
<evidence type="ECO:0000256" key="9">
    <source>
        <dbReference type="ARBA" id="ARBA00023136"/>
    </source>
</evidence>
<evidence type="ECO:0000256" key="8">
    <source>
        <dbReference type="ARBA" id="ARBA00023077"/>
    </source>
</evidence>
<sequence>MLASVASFGGFAEPLENDDIDEVVVVSANRYQTPLTELPGSAQQLDADSLAALNPQHIQQALVQVAGATFARGDGVEYLPGLRSPVQTGPGACGSVLSAVDGIPLRAAGFCNINELFEAPIELGASIEVLSGPWSTIYGSNALTGVVNVLTPDFAERGSQLSVTLSDNAYHQLTGLYDGQTGEHDIIAAASISHDDGYRDSSGYNQQKLLLKHGITLDSFRVISTLNVSRLDQQTAAYLVGKDSYKDKELSKTNPAPEAYRKAHSIRFSSRIDGGNDDLRWQITPYARYVDMEFLQHFLPGTPVEENHHTSLGVQTSWLWHWLEAGVDLEYTQGSLLQFQEKPTQGSDFLEATIPVGKHYDYKVDATLVSPFAQVTVPLTEQLTMTLAARVDYQHYDYQNQMNSGRVDEQGMPCGFGGCRYNRPESSRDSFSAFSPKAGLIYQLTPNHQLFSNVSRGHRAPQATELYRLQRAQNKTDLSNETLDSAELGWRGNHNAWRWQAAAYWMKRDNLILRDSDFFTVTGGTTNHKGIEAKLVAQLSNHWQWQFNGSYAIHRYGDVPQLGDVKGNRVDSAPAFNGSSQLRWQLTEALNATAEWLYVDEYYTDAANMHQYDGHQLVNLRGQWQMTEAFIISAKVDNLLDTRYAERADYSNFSGDRYFPGRGRTAYLEFNYRMPM</sequence>
<keyword evidence="7" id="KW-0406">Ion transport</keyword>
<evidence type="ECO:0000256" key="12">
    <source>
        <dbReference type="RuleBase" id="RU003357"/>
    </source>
</evidence>
<keyword evidence="4" id="KW-0410">Iron transport</keyword>
<dbReference type="InterPro" id="IPR000531">
    <property type="entry name" value="Beta-barrel_TonB"/>
</dbReference>
<comment type="similarity">
    <text evidence="11 12">Belongs to the TonB-dependent receptor family.</text>
</comment>
<evidence type="ECO:0000256" key="1">
    <source>
        <dbReference type="ARBA" id="ARBA00004571"/>
    </source>
</evidence>
<comment type="caution">
    <text evidence="15">The sequence shown here is derived from an EMBL/GenBank/DDBJ whole genome shotgun (WGS) entry which is preliminary data.</text>
</comment>
<feature type="domain" description="TonB-dependent receptor-like beta-barrel" evidence="13">
    <location>
        <begin position="197"/>
        <end position="639"/>
    </location>
</feature>
<comment type="subcellular location">
    <subcellularLocation>
        <location evidence="1 11">Cell outer membrane</location>
        <topology evidence="1 11">Multi-pass membrane protein</topology>
    </subcellularLocation>
</comment>
<dbReference type="Pfam" id="PF00593">
    <property type="entry name" value="TonB_dep_Rec_b-barrel"/>
    <property type="match status" value="1"/>
</dbReference>
<evidence type="ECO:0000259" key="13">
    <source>
        <dbReference type="Pfam" id="PF00593"/>
    </source>
</evidence>
<dbReference type="InterPro" id="IPR039426">
    <property type="entry name" value="TonB-dep_rcpt-like"/>
</dbReference>
<feature type="domain" description="TonB-dependent receptor plug" evidence="14">
    <location>
        <begin position="35"/>
        <end position="146"/>
    </location>
</feature>
<keyword evidence="8 12" id="KW-0798">TonB box</keyword>
<dbReference type="InterPro" id="IPR037066">
    <property type="entry name" value="Plug_dom_sf"/>
</dbReference>
<dbReference type="Gene3D" id="2.40.170.20">
    <property type="entry name" value="TonB-dependent receptor, beta-barrel domain"/>
    <property type="match status" value="1"/>
</dbReference>
<keyword evidence="16" id="KW-1185">Reference proteome</keyword>
<evidence type="ECO:0000256" key="3">
    <source>
        <dbReference type="ARBA" id="ARBA00022452"/>
    </source>
</evidence>
<accession>A0AA37WWM9</accession>
<keyword evidence="6" id="KW-0408">Iron</keyword>
<dbReference type="Proteomes" id="UP001157439">
    <property type="component" value="Unassembled WGS sequence"/>
</dbReference>
<keyword evidence="5 11" id="KW-0812">Transmembrane</keyword>
<evidence type="ECO:0000256" key="10">
    <source>
        <dbReference type="ARBA" id="ARBA00023237"/>
    </source>
</evidence>
<evidence type="ECO:0000256" key="2">
    <source>
        <dbReference type="ARBA" id="ARBA00022448"/>
    </source>
</evidence>
<dbReference type="Gene3D" id="2.170.130.10">
    <property type="entry name" value="TonB-dependent receptor, plug domain"/>
    <property type="match status" value="1"/>
</dbReference>
<dbReference type="AlphaFoldDB" id="A0AA37WWM9"/>
<protein>
    <submittedName>
        <fullName evidence="15">Ligand-gated channel</fullName>
    </submittedName>
</protein>
<dbReference type="GO" id="GO:0009279">
    <property type="term" value="C:cell outer membrane"/>
    <property type="evidence" value="ECO:0007669"/>
    <property type="project" value="UniProtKB-SubCell"/>
</dbReference>
<keyword evidence="3 11" id="KW-1134">Transmembrane beta strand</keyword>
<dbReference type="EMBL" id="BSPO01000003">
    <property type="protein sequence ID" value="GLS83702.1"/>
    <property type="molecule type" value="Genomic_DNA"/>
</dbReference>
<dbReference type="PANTHER" id="PTHR32552">
    <property type="entry name" value="FERRICHROME IRON RECEPTOR-RELATED"/>
    <property type="match status" value="1"/>
</dbReference>
<dbReference type="InterPro" id="IPR012910">
    <property type="entry name" value="Plug_dom"/>
</dbReference>